<evidence type="ECO:0008006" key="3">
    <source>
        <dbReference type="Google" id="ProtNLM"/>
    </source>
</evidence>
<dbReference type="AlphaFoldDB" id="A0A3P7JC30"/>
<name>A0A3P7JC30_STRVU</name>
<organism evidence="1 2">
    <name type="scientific">Strongylus vulgaris</name>
    <name type="common">Blood worm</name>
    <dbReference type="NCBI Taxonomy" id="40348"/>
    <lineage>
        <taxon>Eukaryota</taxon>
        <taxon>Metazoa</taxon>
        <taxon>Ecdysozoa</taxon>
        <taxon>Nematoda</taxon>
        <taxon>Chromadorea</taxon>
        <taxon>Rhabditida</taxon>
        <taxon>Rhabditina</taxon>
        <taxon>Rhabditomorpha</taxon>
        <taxon>Strongyloidea</taxon>
        <taxon>Strongylidae</taxon>
        <taxon>Strongylus</taxon>
    </lineage>
</organism>
<accession>A0A3P7JC30</accession>
<evidence type="ECO:0000313" key="1">
    <source>
        <dbReference type="EMBL" id="VDM75584.1"/>
    </source>
</evidence>
<gene>
    <name evidence="1" type="ORF">SVUK_LOCUS10582</name>
</gene>
<sequence>MAAADTRERLFRKYEPRCGTRTERSLTTFLQHFVICHDFSEVNVEESGYRVQLRLTEQSINDELEYLDLAPIYIENWTKEERAFINVKYLTRCALPVLKYREVKATNRSLRLQYPDDGADCDCKDGICTPACPCIRLMGEIRIGGGAISPKAQFCYETSNTLV</sequence>
<proteinExistence type="predicted"/>
<dbReference type="OrthoDB" id="5846691at2759"/>
<reference evidence="1 2" key="1">
    <citation type="submission" date="2018-11" db="EMBL/GenBank/DDBJ databases">
        <authorList>
            <consortium name="Pathogen Informatics"/>
        </authorList>
    </citation>
    <scope>NUCLEOTIDE SEQUENCE [LARGE SCALE GENOMIC DNA]</scope>
</reference>
<evidence type="ECO:0000313" key="2">
    <source>
        <dbReference type="Proteomes" id="UP000270094"/>
    </source>
</evidence>
<dbReference type="Proteomes" id="UP000270094">
    <property type="component" value="Unassembled WGS sequence"/>
</dbReference>
<keyword evidence="2" id="KW-1185">Reference proteome</keyword>
<dbReference type="EMBL" id="UYYB01095533">
    <property type="protein sequence ID" value="VDM75584.1"/>
    <property type="molecule type" value="Genomic_DNA"/>
</dbReference>
<protein>
    <recommendedName>
        <fullName evidence="3">Pre-SET domain-containing protein</fullName>
    </recommendedName>
</protein>